<keyword evidence="10" id="KW-1185">Reference proteome</keyword>
<feature type="transmembrane region" description="Helical" evidence="7">
    <location>
        <begin position="128"/>
        <end position="148"/>
    </location>
</feature>
<dbReference type="Proteomes" id="UP000216605">
    <property type="component" value="Unassembled WGS sequence"/>
</dbReference>
<dbReference type="InterPro" id="IPR010227">
    <property type="entry name" value="NADH_Q_OxRdtase_chainM/4"/>
</dbReference>
<keyword evidence="4 7" id="KW-1133">Transmembrane helix</keyword>
<evidence type="ECO:0000259" key="8">
    <source>
        <dbReference type="Pfam" id="PF00361"/>
    </source>
</evidence>
<comment type="caution">
    <text evidence="9">The sequence shown here is derived from an EMBL/GenBank/DDBJ whole genome shotgun (WGS) entry which is preliminary data.</text>
</comment>
<dbReference type="GO" id="GO:0008137">
    <property type="term" value="F:NADH dehydrogenase (ubiquinone) activity"/>
    <property type="evidence" value="ECO:0007669"/>
    <property type="project" value="InterPro"/>
</dbReference>
<sequence>MNVSIILIILLAGALVTYLAGNKWASKAAVLFSIAAFAATIGVTISYSNGEATSFIFHWLKSPNVFLAFQSDGLSLSMLLLTTALTPIILFSSLGNTFKNAKSFYALILFMAFAMAGAFISVDGFVYYIFWELALIPIYFIALVWGSGDSESRKKAVVKFFIYTFAGSLFMLVSFLYLYQKTGSFLSVHLYKAFLTPKEQLFVSLGFFLAYAIKIPVIPFHTWQANVYQKAPSAGTMLLSGIMLKMAIFSIVRWQLPIAPLAAKELMNVFIGLCIAGVIYGSVLALKQKDIKKLFAYSSLAHVGLIAAGTYTLTLDGLRGAFLQMIAHGFVVVGLFFAAEIIARRFETGKIEEMGGIRSQSPKFTSMFMILVLASVALPGTFNFIGEFELLYSLYQLDIWLAVLGGTTIILGAFYMLRMFQQVMLGEQNARAFADVTFGEGAVFVAIIAVLLFFGLYPKPIVDFITPELETILASINRFNLAR</sequence>
<evidence type="ECO:0000256" key="7">
    <source>
        <dbReference type="SAM" id="Phobius"/>
    </source>
</evidence>
<dbReference type="NCBIfam" id="TIGR01972">
    <property type="entry name" value="NDH_I_M"/>
    <property type="match status" value="1"/>
</dbReference>
<dbReference type="EMBL" id="NOXV01000216">
    <property type="protein sequence ID" value="OYQ38432.1"/>
    <property type="molecule type" value="Genomic_DNA"/>
</dbReference>
<dbReference type="Pfam" id="PF00361">
    <property type="entry name" value="Proton_antipo_M"/>
    <property type="match status" value="1"/>
</dbReference>
<dbReference type="AlphaFoldDB" id="A0A255ZAH2"/>
<feature type="transmembrane region" description="Helical" evidence="7">
    <location>
        <begin position="200"/>
        <end position="222"/>
    </location>
</feature>
<feature type="transmembrane region" description="Helical" evidence="7">
    <location>
        <begin position="28"/>
        <end position="47"/>
    </location>
</feature>
<feature type="transmembrane region" description="Helical" evidence="7">
    <location>
        <begin position="234"/>
        <end position="254"/>
    </location>
</feature>
<keyword evidence="5 7" id="KW-0472">Membrane</keyword>
<feature type="transmembrane region" description="Helical" evidence="7">
    <location>
        <begin position="6"/>
        <end position="21"/>
    </location>
</feature>
<comment type="similarity">
    <text evidence="2">Belongs to the complex I subunit 4 family.</text>
</comment>
<evidence type="ECO:0000256" key="5">
    <source>
        <dbReference type="ARBA" id="ARBA00023136"/>
    </source>
</evidence>
<dbReference type="OrthoDB" id="9811718at2"/>
<dbReference type="GO" id="GO:0016020">
    <property type="term" value="C:membrane"/>
    <property type="evidence" value="ECO:0007669"/>
    <property type="project" value="UniProtKB-SubCell"/>
</dbReference>
<dbReference type="GO" id="GO:0048039">
    <property type="term" value="F:ubiquinone binding"/>
    <property type="evidence" value="ECO:0007669"/>
    <property type="project" value="TreeGrafter"/>
</dbReference>
<feature type="transmembrane region" description="Helical" evidence="7">
    <location>
        <begin position="364"/>
        <end position="385"/>
    </location>
</feature>
<evidence type="ECO:0000313" key="10">
    <source>
        <dbReference type="Proteomes" id="UP000216605"/>
    </source>
</evidence>
<comment type="subcellular location">
    <subcellularLocation>
        <location evidence="1">Endomembrane system</location>
        <topology evidence="1">Multi-pass membrane protein</topology>
    </subcellularLocation>
    <subcellularLocation>
        <location evidence="6">Membrane</location>
        <topology evidence="6">Multi-pass membrane protein</topology>
    </subcellularLocation>
</comment>
<feature type="transmembrane region" description="Helical" evidence="7">
    <location>
        <begin position="160"/>
        <end position="180"/>
    </location>
</feature>
<dbReference type="GO" id="GO:0015990">
    <property type="term" value="P:electron transport coupled proton transport"/>
    <property type="evidence" value="ECO:0007669"/>
    <property type="project" value="TreeGrafter"/>
</dbReference>
<evidence type="ECO:0000256" key="6">
    <source>
        <dbReference type="RuleBase" id="RU000320"/>
    </source>
</evidence>
<dbReference type="PANTHER" id="PTHR43507">
    <property type="entry name" value="NADH-UBIQUINONE OXIDOREDUCTASE CHAIN 4"/>
    <property type="match status" value="1"/>
</dbReference>
<name>A0A255ZAH2_9FLAO</name>
<organism evidence="9 10">
    <name type="scientific">Flavobacterium cyanobacteriorum</name>
    <dbReference type="NCBI Taxonomy" id="2022802"/>
    <lineage>
        <taxon>Bacteria</taxon>
        <taxon>Pseudomonadati</taxon>
        <taxon>Bacteroidota</taxon>
        <taxon>Flavobacteriia</taxon>
        <taxon>Flavobacteriales</taxon>
        <taxon>Flavobacteriaceae</taxon>
        <taxon>Flavobacterium</taxon>
    </lineage>
</organism>
<feature type="transmembrane region" description="Helical" evidence="7">
    <location>
        <begin position="321"/>
        <end position="343"/>
    </location>
</feature>
<protein>
    <submittedName>
        <fullName evidence="9">NADH-quinone oxidoreductase subunit M</fullName>
    </submittedName>
</protein>
<dbReference type="InterPro" id="IPR003918">
    <property type="entry name" value="NADH_UbQ_OxRdtase"/>
</dbReference>
<dbReference type="GO" id="GO:0003954">
    <property type="term" value="F:NADH dehydrogenase activity"/>
    <property type="evidence" value="ECO:0007669"/>
    <property type="project" value="TreeGrafter"/>
</dbReference>
<gene>
    <name evidence="9" type="ORF">CHU92_05075</name>
</gene>
<reference evidence="9 10" key="1">
    <citation type="submission" date="2017-07" db="EMBL/GenBank/DDBJ databases">
        <title>Flavobacterium cyanobacteriorum sp. nov., isolated from cyanobacterial aggregates in a eutrophic lake.</title>
        <authorList>
            <person name="Cai H."/>
        </authorList>
    </citation>
    <scope>NUCLEOTIDE SEQUENCE [LARGE SCALE GENOMIC DNA]</scope>
    <source>
        <strain evidence="9 10">TH021</strain>
    </source>
</reference>
<feature type="transmembrane region" description="Helical" evidence="7">
    <location>
        <begin position="438"/>
        <end position="457"/>
    </location>
</feature>
<feature type="transmembrane region" description="Helical" evidence="7">
    <location>
        <begin position="266"/>
        <end position="287"/>
    </location>
</feature>
<feature type="domain" description="NADH:quinone oxidoreductase/Mrp antiporter transmembrane" evidence="8">
    <location>
        <begin position="125"/>
        <end position="408"/>
    </location>
</feature>
<feature type="transmembrane region" description="Helical" evidence="7">
    <location>
        <begin position="103"/>
        <end position="122"/>
    </location>
</feature>
<evidence type="ECO:0000313" key="9">
    <source>
        <dbReference type="EMBL" id="OYQ38432.1"/>
    </source>
</evidence>
<evidence type="ECO:0000256" key="2">
    <source>
        <dbReference type="ARBA" id="ARBA00009025"/>
    </source>
</evidence>
<dbReference type="PANTHER" id="PTHR43507:SF1">
    <property type="entry name" value="NADH-UBIQUINONE OXIDOREDUCTASE CHAIN 4"/>
    <property type="match status" value="1"/>
</dbReference>
<keyword evidence="3 6" id="KW-0812">Transmembrane</keyword>
<dbReference type="InterPro" id="IPR001750">
    <property type="entry name" value="ND/Mrp_TM"/>
</dbReference>
<dbReference type="GO" id="GO:0042773">
    <property type="term" value="P:ATP synthesis coupled electron transport"/>
    <property type="evidence" value="ECO:0007669"/>
    <property type="project" value="InterPro"/>
</dbReference>
<evidence type="ECO:0000256" key="1">
    <source>
        <dbReference type="ARBA" id="ARBA00004127"/>
    </source>
</evidence>
<dbReference type="PRINTS" id="PR01437">
    <property type="entry name" value="NUOXDRDTASE4"/>
</dbReference>
<dbReference type="RefSeq" id="WP_094413241.1">
    <property type="nucleotide sequence ID" value="NZ_NOXV01000216.1"/>
</dbReference>
<feature type="transmembrane region" description="Helical" evidence="7">
    <location>
        <begin position="67"/>
        <end position="91"/>
    </location>
</feature>
<accession>A0A255ZAH2</accession>
<evidence type="ECO:0000256" key="3">
    <source>
        <dbReference type="ARBA" id="ARBA00022692"/>
    </source>
</evidence>
<evidence type="ECO:0000256" key="4">
    <source>
        <dbReference type="ARBA" id="ARBA00022989"/>
    </source>
</evidence>
<feature type="transmembrane region" description="Helical" evidence="7">
    <location>
        <begin position="397"/>
        <end position="417"/>
    </location>
</feature>
<proteinExistence type="inferred from homology"/>
<feature type="transmembrane region" description="Helical" evidence="7">
    <location>
        <begin position="294"/>
        <end position="315"/>
    </location>
</feature>
<dbReference type="GO" id="GO:0012505">
    <property type="term" value="C:endomembrane system"/>
    <property type="evidence" value="ECO:0007669"/>
    <property type="project" value="UniProtKB-SubCell"/>
</dbReference>